<dbReference type="SMART" id="SM01135">
    <property type="entry name" value="DIRP"/>
    <property type="match status" value="1"/>
</dbReference>
<feature type="compositionally biased region" description="Basic residues" evidence="3">
    <location>
        <begin position="609"/>
        <end position="618"/>
    </location>
</feature>
<feature type="compositionally biased region" description="Polar residues" evidence="3">
    <location>
        <begin position="210"/>
        <end position="224"/>
    </location>
</feature>
<feature type="compositionally biased region" description="Polar residues" evidence="3">
    <location>
        <begin position="698"/>
        <end position="713"/>
    </location>
</feature>
<dbReference type="InterPro" id="IPR033471">
    <property type="entry name" value="DIRP"/>
</dbReference>
<reference evidence="5 6" key="1">
    <citation type="journal article" date="2018" name="Proc. Natl. Acad. Sci. U.S.A.">
        <title>Draft genome sequence of Camellia sinensis var. sinensis provides insights into the evolution of the tea genome and tea quality.</title>
        <authorList>
            <person name="Wei C."/>
            <person name="Yang H."/>
            <person name="Wang S."/>
            <person name="Zhao J."/>
            <person name="Liu C."/>
            <person name="Gao L."/>
            <person name="Xia E."/>
            <person name="Lu Y."/>
            <person name="Tai Y."/>
            <person name="She G."/>
            <person name="Sun J."/>
            <person name="Cao H."/>
            <person name="Tong W."/>
            <person name="Gao Q."/>
            <person name="Li Y."/>
            <person name="Deng W."/>
            <person name="Jiang X."/>
            <person name="Wang W."/>
            <person name="Chen Q."/>
            <person name="Zhang S."/>
            <person name="Li H."/>
            <person name="Wu J."/>
            <person name="Wang P."/>
            <person name="Li P."/>
            <person name="Shi C."/>
            <person name="Zheng F."/>
            <person name="Jian J."/>
            <person name="Huang B."/>
            <person name="Shan D."/>
            <person name="Shi M."/>
            <person name="Fang C."/>
            <person name="Yue Y."/>
            <person name="Li F."/>
            <person name="Li D."/>
            <person name="Wei S."/>
            <person name="Han B."/>
            <person name="Jiang C."/>
            <person name="Yin Y."/>
            <person name="Xia T."/>
            <person name="Zhang Z."/>
            <person name="Bennetzen J.L."/>
            <person name="Zhao S."/>
            <person name="Wan X."/>
        </authorList>
    </citation>
    <scope>NUCLEOTIDE SEQUENCE [LARGE SCALE GENOMIC DNA]</scope>
    <source>
        <strain evidence="6">cv. Shuchazao</strain>
        <tissue evidence="5">Leaf</tissue>
    </source>
</reference>
<feature type="compositionally biased region" description="Polar residues" evidence="3">
    <location>
        <begin position="233"/>
        <end position="243"/>
    </location>
</feature>
<comment type="subcellular location">
    <subcellularLocation>
        <location evidence="1">Nucleus</location>
    </subcellularLocation>
</comment>
<dbReference type="GO" id="GO:0003677">
    <property type="term" value="F:DNA binding"/>
    <property type="evidence" value="ECO:0007669"/>
    <property type="project" value="TreeGrafter"/>
</dbReference>
<dbReference type="GO" id="GO:0017053">
    <property type="term" value="C:transcription repressor complex"/>
    <property type="evidence" value="ECO:0007669"/>
    <property type="project" value="InterPro"/>
</dbReference>
<name>A0A4S4EF21_CAMSN</name>
<evidence type="ECO:0000313" key="5">
    <source>
        <dbReference type="EMBL" id="THG14552.1"/>
    </source>
</evidence>
<dbReference type="GO" id="GO:0006351">
    <property type="term" value="P:DNA-templated transcription"/>
    <property type="evidence" value="ECO:0007669"/>
    <property type="project" value="InterPro"/>
</dbReference>
<dbReference type="GO" id="GO:0005654">
    <property type="term" value="C:nucleoplasm"/>
    <property type="evidence" value="ECO:0007669"/>
    <property type="project" value="TreeGrafter"/>
</dbReference>
<organism evidence="5 6">
    <name type="scientific">Camellia sinensis var. sinensis</name>
    <name type="common">China tea</name>
    <dbReference type="NCBI Taxonomy" id="542762"/>
    <lineage>
        <taxon>Eukaryota</taxon>
        <taxon>Viridiplantae</taxon>
        <taxon>Streptophyta</taxon>
        <taxon>Embryophyta</taxon>
        <taxon>Tracheophyta</taxon>
        <taxon>Spermatophyta</taxon>
        <taxon>Magnoliopsida</taxon>
        <taxon>eudicotyledons</taxon>
        <taxon>Gunneridae</taxon>
        <taxon>Pentapetalae</taxon>
        <taxon>asterids</taxon>
        <taxon>Ericales</taxon>
        <taxon>Theaceae</taxon>
        <taxon>Camellia</taxon>
    </lineage>
</organism>
<evidence type="ECO:0000313" key="6">
    <source>
        <dbReference type="Proteomes" id="UP000306102"/>
    </source>
</evidence>
<feature type="region of interest" description="Disordered" evidence="3">
    <location>
        <begin position="13"/>
        <end position="35"/>
    </location>
</feature>
<dbReference type="STRING" id="542762.A0A4S4EF21"/>
<feature type="compositionally biased region" description="Polar residues" evidence="3">
    <location>
        <begin position="636"/>
        <end position="647"/>
    </location>
</feature>
<sequence length="1266" mass="139923">MAPIKKSRSVGKRFMNYTEVSPDKDDGNSNKSRQRVAGVVRNRSVEMVEALYNMNKAYLTLPEGSASVAGLIAMMIDHYNVLEGSDSDRESNDASRLSRKTHTQKRGRGKVQSNASQDLLLSPSIASKNVGSLSLFKRRRSDGVLSPLSYLCKCSDGTIGCTVRKRTPRFPVTYSSRNDGNDNYVSPNKRGQKLELDDDVEHVVALALTQASQRGRSPQVSRSPFRTDHMKSSPFQSWLSQSEMGRARPHGPAIEEDCLEGSLGSRGAKNGDYARNTSALTDKGVGIADIYQKGKKVYRRKGNVEDIRINQFDDGWEACSGTEEGLNVSDVKGGVDIEVTNSKIEHSSSLGKRKRNKKLFFGDETSALDALQTLADLSLMMPASAVESVPSSCPLESWIFSLKLSSSLLGPIHLGRDHVFWDLGSGICSLRLSSSILECHLLGNAHAPYSAHLHSLYNYPNLATLRAALRDLKEISVLSICTVSSIQLTIEVAIFLVYFDWRIMVCRYLDPMKHGHLSGGQELQSNMGTHWTRIGYLGDKPSSALVDGSNVHEAMSNRRDKTKFLGVREKVRGLSGLEATYEKSKLGRDLAVSVNAISEGEQPLPSSNKPRKRKRKSSSLKALSEEEEKIVINGKHTGQNFSASNQGEPIRPAECSSSSSDKKRLGNNSAVSTAEVPATSHANLPTKHRSRRKMDPVRTQTQNEIKSPGNTFKDLSNKYPTLQDGALHLKDKLSCCLSSSLVRRWCTFEWFYSAIDYPWFAKREFVEYLNHVGLGHIPRLTRVEWGVIRSSLGKPRRFSEHFLHEEKEKLKQYRESVRQHYTELCAGIREGLPTDLARPLSVGQRVIALHPKSREVHDGSVLTIDHDKCRIQFDRPELGVEFVMDIDCMPLNQSENMPEAIRRRNIGVDKFPSNSREPKAGQSNIGGPVVFAPNEYLENLCSSMHTLTNQPKGDAVYAISQAKAAAIDLINSPEAARSNPCTVAQIHAREADIKALTDLTSALDKKEAILMELKHANDEVLKKESNGDSLLKDSELFKKQYAVVSSALLNLRQRNTYQGNSLSPWLKPLATSNGFNGPPCSTDHPSISYHESGPNVVEIVKDSRFKAHTMVDAAIQAMSSIKNGEDPFKRIGEALDSFDTQKFTTDCGGAVLKSPEQVNGGTVHQRQVPSTSETLQRGFASGTKLHNDSDGIEAQIPSELITSCVATLLMVQMCTERQYPPADVAQILDSAVTSLHPCCPQNLPIYREIQMCMGRIKTQILALVPS</sequence>
<keyword evidence="6" id="KW-1185">Reference proteome</keyword>
<dbReference type="AlphaFoldDB" id="A0A4S4EF21"/>
<dbReference type="Pfam" id="PF06584">
    <property type="entry name" value="DIRP"/>
    <property type="match status" value="1"/>
</dbReference>
<evidence type="ECO:0000256" key="2">
    <source>
        <dbReference type="ARBA" id="ARBA00023242"/>
    </source>
</evidence>
<accession>A0A4S4EF21</accession>
<dbReference type="EMBL" id="SDRB02005259">
    <property type="protein sequence ID" value="THG14552.1"/>
    <property type="molecule type" value="Genomic_DNA"/>
</dbReference>
<dbReference type="Proteomes" id="UP000306102">
    <property type="component" value="Unassembled WGS sequence"/>
</dbReference>
<dbReference type="PANTHER" id="PTHR21689:SF5">
    <property type="entry name" value="PROTEIN ALWAYS EARLY 1-RELATED"/>
    <property type="match status" value="1"/>
</dbReference>
<feature type="domain" description="DIRP" evidence="4">
    <location>
        <begin position="751"/>
        <end position="852"/>
    </location>
</feature>
<feature type="compositionally biased region" description="Basic residues" evidence="3">
    <location>
        <begin position="97"/>
        <end position="109"/>
    </location>
</feature>
<dbReference type="PANTHER" id="PTHR21689">
    <property type="entry name" value="LIN-9"/>
    <property type="match status" value="1"/>
</dbReference>
<dbReference type="GO" id="GO:0006357">
    <property type="term" value="P:regulation of transcription by RNA polymerase II"/>
    <property type="evidence" value="ECO:0007669"/>
    <property type="project" value="TreeGrafter"/>
</dbReference>
<feature type="region of interest" description="Disordered" evidence="3">
    <location>
        <begin position="210"/>
        <end position="276"/>
    </location>
</feature>
<evidence type="ECO:0000256" key="1">
    <source>
        <dbReference type="ARBA" id="ARBA00004123"/>
    </source>
</evidence>
<proteinExistence type="predicted"/>
<evidence type="ECO:0000256" key="3">
    <source>
        <dbReference type="SAM" id="MobiDB-lite"/>
    </source>
</evidence>
<gene>
    <name evidence="5" type="ORF">TEA_002584</name>
</gene>
<dbReference type="GO" id="GO:0051726">
    <property type="term" value="P:regulation of cell cycle"/>
    <property type="evidence" value="ECO:0007669"/>
    <property type="project" value="TreeGrafter"/>
</dbReference>
<evidence type="ECO:0000259" key="4">
    <source>
        <dbReference type="SMART" id="SM01135"/>
    </source>
</evidence>
<protein>
    <recommendedName>
        <fullName evidence="4">DIRP domain-containing protein</fullName>
    </recommendedName>
</protein>
<comment type="caution">
    <text evidence="5">The sequence shown here is derived from an EMBL/GenBank/DDBJ whole genome shotgun (WGS) entry which is preliminary data.</text>
</comment>
<keyword evidence="2" id="KW-0539">Nucleus</keyword>
<feature type="region of interest" description="Disordered" evidence="3">
    <location>
        <begin position="85"/>
        <end position="115"/>
    </location>
</feature>
<feature type="region of interest" description="Disordered" evidence="3">
    <location>
        <begin position="597"/>
        <end position="713"/>
    </location>
</feature>
<dbReference type="InterPro" id="IPR010561">
    <property type="entry name" value="LIN-9/ALY1"/>
</dbReference>